<gene>
    <name evidence="1" type="ORF">LCPAC403_04130</name>
</gene>
<reference evidence="1" key="1">
    <citation type="journal article" date="2019" name="MBio">
        <title>Virus Genomes from Deep Sea Sediments Expand the Ocean Megavirome and Support Independent Origins of Viral Gigantism.</title>
        <authorList>
            <person name="Backstrom D."/>
            <person name="Yutin N."/>
            <person name="Jorgensen S.L."/>
            <person name="Dharamshi J."/>
            <person name="Homa F."/>
            <person name="Zaremba-Niedwiedzka K."/>
            <person name="Spang A."/>
            <person name="Wolf Y.I."/>
            <person name="Koonin E.V."/>
            <person name="Ettema T.J."/>
        </authorList>
    </citation>
    <scope>NUCLEOTIDE SEQUENCE</scope>
</reference>
<evidence type="ECO:0000313" key="1">
    <source>
        <dbReference type="EMBL" id="QBK93279.1"/>
    </source>
</evidence>
<organism evidence="1">
    <name type="scientific">Pithovirus LCPAC403</name>
    <dbReference type="NCBI Taxonomy" id="2506596"/>
    <lineage>
        <taxon>Viruses</taxon>
        <taxon>Pithoviruses</taxon>
    </lineage>
</organism>
<dbReference type="EMBL" id="MK500593">
    <property type="protein sequence ID" value="QBK93279.1"/>
    <property type="molecule type" value="Genomic_DNA"/>
</dbReference>
<proteinExistence type="predicted"/>
<protein>
    <submittedName>
        <fullName evidence="1">Uncharacterized protein</fullName>
    </submittedName>
</protein>
<sequence length="45" mass="5434">MQEYIKMLPEERNDEIPATDEQKKLIDEALIFCSNVEPREYIPFF</sequence>
<accession>A0A481ZE29</accession>
<name>A0A481ZE29_9VIRU</name>